<comment type="subcellular location">
    <subcellularLocation>
        <location evidence="1">Cell inner membrane</location>
    </subcellularLocation>
</comment>
<evidence type="ECO:0000256" key="2">
    <source>
        <dbReference type="ARBA" id="ARBA00022448"/>
    </source>
</evidence>
<evidence type="ECO:0000256" key="8">
    <source>
        <dbReference type="ARBA" id="ARBA00023136"/>
    </source>
</evidence>
<evidence type="ECO:0000256" key="1">
    <source>
        <dbReference type="ARBA" id="ARBA00004533"/>
    </source>
</evidence>
<comment type="caution">
    <text evidence="11">The sequence shown here is derived from an EMBL/GenBank/DDBJ whole genome shotgun (WGS) entry which is preliminary data.</text>
</comment>
<evidence type="ECO:0000256" key="4">
    <source>
        <dbReference type="ARBA" id="ARBA00022519"/>
    </source>
</evidence>
<evidence type="ECO:0000259" key="10">
    <source>
        <dbReference type="Pfam" id="PF11356"/>
    </source>
</evidence>
<dbReference type="Proteomes" id="UP001447374">
    <property type="component" value="Unassembled WGS sequence"/>
</dbReference>
<evidence type="ECO:0000256" key="7">
    <source>
        <dbReference type="ARBA" id="ARBA00022989"/>
    </source>
</evidence>
<evidence type="ECO:0000313" key="11">
    <source>
        <dbReference type="EMBL" id="MER0125536.1"/>
    </source>
</evidence>
<evidence type="ECO:0000256" key="9">
    <source>
        <dbReference type="SAM" id="SignalP"/>
    </source>
</evidence>
<gene>
    <name evidence="11" type="ORF">ABQG75_07285</name>
</gene>
<dbReference type="RefSeq" id="WP_349950991.1">
    <property type="nucleotide sequence ID" value="NZ_JBEHGX010000003.1"/>
</dbReference>
<proteinExistence type="predicted"/>
<accession>A0ABV1PL26</accession>
<name>A0ABV1PL26_9ENTR</name>
<keyword evidence="5" id="KW-0812">Transmembrane</keyword>
<evidence type="ECO:0000256" key="5">
    <source>
        <dbReference type="ARBA" id="ARBA00022692"/>
    </source>
</evidence>
<keyword evidence="7" id="KW-1133">Transmembrane helix</keyword>
<keyword evidence="2" id="KW-0813">Transport</keyword>
<feature type="chain" id="PRO_5046749838" evidence="9">
    <location>
        <begin position="27"/>
        <end position="149"/>
    </location>
</feature>
<keyword evidence="8" id="KW-0472">Membrane</keyword>
<dbReference type="InterPro" id="IPR024961">
    <property type="entry name" value="T2SS_GspC_N"/>
</dbReference>
<dbReference type="Gene3D" id="2.30.30.830">
    <property type="match status" value="1"/>
</dbReference>
<evidence type="ECO:0000313" key="12">
    <source>
        <dbReference type="Proteomes" id="UP001447374"/>
    </source>
</evidence>
<keyword evidence="12" id="KW-1185">Reference proteome</keyword>
<keyword evidence="6" id="KW-0653">Protein transport</keyword>
<keyword evidence="9" id="KW-0732">Signal</keyword>
<reference evidence="11 12" key="1">
    <citation type="submission" date="2024-06" db="EMBL/GenBank/DDBJ databases">
        <title>Fanconibacter daqui strain Q02 whole shotgun sequencing project.</title>
        <authorList>
            <person name="Rodrigues J.W.A."/>
            <person name="Viana L.C."/>
            <person name="Vieira E.C."/>
            <person name="Souza F.O.L."/>
            <person name="Alegria O.C."/>
            <person name="Patroca S."/>
            <person name="Cruz A.C.R."/>
            <person name="Nunes A.R.C."/>
        </authorList>
    </citation>
    <scope>NUCLEOTIDE SEQUENCE [LARGE SCALE GENOMIC DNA]</scope>
    <source>
        <strain evidence="11 12">Q02</strain>
    </source>
</reference>
<feature type="domain" description="Type II secretion system protein GspC N-terminal" evidence="10">
    <location>
        <begin position="55"/>
        <end position="139"/>
    </location>
</feature>
<dbReference type="Pfam" id="PF11356">
    <property type="entry name" value="T2SSC"/>
    <property type="match status" value="1"/>
</dbReference>
<organism evidence="11 12">
    <name type="scientific">Franconibacter daqui</name>
    <dbReference type="NCBI Taxonomy" id="2047724"/>
    <lineage>
        <taxon>Bacteria</taxon>
        <taxon>Pseudomonadati</taxon>
        <taxon>Pseudomonadota</taxon>
        <taxon>Gammaproteobacteria</taxon>
        <taxon>Enterobacterales</taxon>
        <taxon>Enterobacteriaceae</taxon>
        <taxon>Franconibacter</taxon>
    </lineage>
</organism>
<feature type="signal peptide" evidence="9">
    <location>
        <begin position="1"/>
        <end position="26"/>
    </location>
</feature>
<evidence type="ECO:0000256" key="6">
    <source>
        <dbReference type="ARBA" id="ARBA00022927"/>
    </source>
</evidence>
<evidence type="ECO:0000256" key="3">
    <source>
        <dbReference type="ARBA" id="ARBA00022475"/>
    </source>
</evidence>
<keyword evidence="4" id="KW-0997">Cell inner membrane</keyword>
<protein>
    <submittedName>
        <fullName evidence="11">Type II secretion system protein N</fullName>
    </submittedName>
</protein>
<dbReference type="EMBL" id="JBEHGX010000003">
    <property type="protein sequence ID" value="MER0125536.1"/>
    <property type="molecule type" value="Genomic_DNA"/>
</dbReference>
<sequence length="149" mass="15765">MMTPAIKKYFAPALCGIIALAGVAQTASGWLNWSQTREQLAAAPVVASTPAAPVTLALFNAAPTTPDVQASAPQLALDISGIIFSDDKDLSATVVKQGNEQVIYHVGETLKGYENARVTGISKDHIQVNYQGVDQNIKLPAPDYQKQSA</sequence>
<keyword evidence="3" id="KW-1003">Cell membrane</keyword>